<keyword evidence="1" id="KW-0812">Transmembrane</keyword>
<reference evidence="2 3" key="1">
    <citation type="journal article" date="2012" name="PLoS ONE">
        <title>The purine-utilizing bacterium Clostridium acidurici 9a: a genome-guided metabolic reconsideration.</title>
        <authorList>
            <person name="Hartwich K."/>
            <person name="Poehlein A."/>
            <person name="Daniel R."/>
        </authorList>
    </citation>
    <scope>NUCLEOTIDE SEQUENCE [LARGE SCALE GENOMIC DNA]</scope>
    <source>
        <strain evidence="3">ATCC 7906 / DSM 604 / BCRC 14475 / CIP 104303 / KCTC 5404 / NCIMB 10678 / 9a</strain>
    </source>
</reference>
<keyword evidence="1" id="KW-1133">Transmembrane helix</keyword>
<dbReference type="KEGG" id="cad:Curi_c27390"/>
<feature type="transmembrane region" description="Helical" evidence="1">
    <location>
        <begin position="98"/>
        <end position="116"/>
    </location>
</feature>
<feature type="transmembrane region" description="Helical" evidence="1">
    <location>
        <begin position="7"/>
        <end position="27"/>
    </location>
</feature>
<name>K0B3I7_GOTA9</name>
<evidence type="ECO:0000313" key="3">
    <source>
        <dbReference type="Proteomes" id="UP000006094"/>
    </source>
</evidence>
<dbReference type="EMBL" id="CP003326">
    <property type="protein sequence ID" value="AFS79732.1"/>
    <property type="molecule type" value="Genomic_DNA"/>
</dbReference>
<evidence type="ECO:0008006" key="4">
    <source>
        <dbReference type="Google" id="ProtNLM"/>
    </source>
</evidence>
<protein>
    <recommendedName>
        <fullName evidence="4">DUF454 domain-containing protein</fullName>
    </recommendedName>
</protein>
<dbReference type="Pfam" id="PF04304">
    <property type="entry name" value="DUF454"/>
    <property type="match status" value="1"/>
</dbReference>
<accession>K0B3I7</accession>
<dbReference type="STRING" id="1128398.Curi_c27390"/>
<dbReference type="OrthoDB" id="5690292at2"/>
<dbReference type="Proteomes" id="UP000006094">
    <property type="component" value="Chromosome"/>
</dbReference>
<dbReference type="AlphaFoldDB" id="K0B3I7"/>
<evidence type="ECO:0000313" key="2">
    <source>
        <dbReference type="EMBL" id="AFS79732.1"/>
    </source>
</evidence>
<dbReference type="InterPro" id="IPR007401">
    <property type="entry name" value="DUF454"/>
</dbReference>
<proteinExistence type="predicted"/>
<dbReference type="GO" id="GO:0005886">
    <property type="term" value="C:plasma membrane"/>
    <property type="evidence" value="ECO:0007669"/>
    <property type="project" value="TreeGrafter"/>
</dbReference>
<dbReference type="PANTHER" id="PTHR35813">
    <property type="entry name" value="INNER MEMBRANE PROTEIN YBAN"/>
    <property type="match status" value="1"/>
</dbReference>
<gene>
    <name evidence="2" type="ordered locus">Curi_c27390</name>
</gene>
<dbReference type="HOGENOM" id="CLU_113299_3_0_9"/>
<sequence>MKLKNLLFITLGIIFMGIGIVGIFLPVLPTTPFLILTSVCFAKGSSRFDAWFRKTKIYKDYAEDFIKDRSMTLARKVKIMLISDFMIAFPLIILDNVYIKVFIILVVIFKYYYFIFRIKTKKA</sequence>
<dbReference type="PIRSF" id="PIRSF016789">
    <property type="entry name" value="DUF454"/>
    <property type="match status" value="1"/>
</dbReference>
<dbReference type="RefSeq" id="WP_014968866.1">
    <property type="nucleotide sequence ID" value="NC_018664.1"/>
</dbReference>
<keyword evidence="1" id="KW-0472">Membrane</keyword>
<keyword evidence="3" id="KW-1185">Reference proteome</keyword>
<dbReference type="eggNOG" id="COG2832">
    <property type="taxonomic scope" value="Bacteria"/>
</dbReference>
<dbReference type="PANTHER" id="PTHR35813:SF1">
    <property type="entry name" value="INNER MEMBRANE PROTEIN YBAN"/>
    <property type="match status" value="1"/>
</dbReference>
<evidence type="ECO:0000256" key="1">
    <source>
        <dbReference type="SAM" id="Phobius"/>
    </source>
</evidence>
<organism evidence="2 3">
    <name type="scientific">Gottschalkia acidurici (strain ATCC 7906 / DSM 604 / BCRC 14475 / CIP 104303 / KCTC 5404 / NCIMB 10678 / 9a)</name>
    <name type="common">Clostridium acidurici</name>
    <dbReference type="NCBI Taxonomy" id="1128398"/>
    <lineage>
        <taxon>Bacteria</taxon>
        <taxon>Bacillati</taxon>
        <taxon>Bacillota</taxon>
        <taxon>Tissierellia</taxon>
        <taxon>Tissierellales</taxon>
        <taxon>Gottschalkiaceae</taxon>
        <taxon>Gottschalkia</taxon>
    </lineage>
</organism>